<dbReference type="PROSITE" id="PS51257">
    <property type="entry name" value="PROKAR_LIPOPROTEIN"/>
    <property type="match status" value="1"/>
</dbReference>
<feature type="signal peptide" evidence="1">
    <location>
        <begin position="1"/>
        <end position="20"/>
    </location>
</feature>
<evidence type="ECO:0000256" key="1">
    <source>
        <dbReference type="SAM" id="SignalP"/>
    </source>
</evidence>
<reference evidence="3" key="1">
    <citation type="submission" date="2016-05" db="EMBL/GenBank/DDBJ databases">
        <title>Draft genome of Corynebacterium afermentans subsp. afermentans LCDC 88199T.</title>
        <authorList>
            <person name="Bernier A.-M."/>
            <person name="Bernard K."/>
        </authorList>
    </citation>
    <scope>NUCLEOTIDE SEQUENCE [LARGE SCALE GENOMIC DNA]</scope>
    <source>
        <strain evidence="3">NML130454</strain>
    </source>
</reference>
<accession>A0A1B6VZF2</accession>
<keyword evidence="1" id="KW-0732">Signal</keyword>
<proteinExistence type="predicted"/>
<dbReference type="AlphaFoldDB" id="A0A1B6VZF2"/>
<gene>
    <name evidence="2" type="ORF">A7Q00_04265</name>
</gene>
<keyword evidence="3" id="KW-1185">Reference proteome</keyword>
<comment type="caution">
    <text evidence="2">The sequence shown here is derived from an EMBL/GenBank/DDBJ whole genome shotgun (WGS) entry which is preliminary data.</text>
</comment>
<dbReference type="Proteomes" id="UP000077726">
    <property type="component" value="Unassembled WGS sequence"/>
</dbReference>
<protein>
    <recommendedName>
        <fullName evidence="4">Lipoprotein</fullName>
    </recommendedName>
</protein>
<feature type="chain" id="PRO_5008590552" description="Lipoprotein" evidence="1">
    <location>
        <begin position="21"/>
        <end position="139"/>
    </location>
</feature>
<evidence type="ECO:0000313" key="3">
    <source>
        <dbReference type="Proteomes" id="UP000077726"/>
    </source>
</evidence>
<sequence>MQTWKTALCLATLLTAAACAKPPASAAGEVQRQTVTDAESYCKTSAAVSHDAILARLEGEKPADTEARLRQKYTTAAQNEESRRLTLSAISIAISKAQRTNVPADSKTSVSAETKNRIADRIGEEEYRFCMNTLNANNQ</sequence>
<organism evidence="2 3">
    <name type="scientific">Eikenella halliae</name>
    <dbReference type="NCBI Taxonomy" id="1795832"/>
    <lineage>
        <taxon>Bacteria</taxon>
        <taxon>Pseudomonadati</taxon>
        <taxon>Pseudomonadota</taxon>
        <taxon>Betaproteobacteria</taxon>
        <taxon>Neisseriales</taxon>
        <taxon>Neisseriaceae</taxon>
        <taxon>Eikenella</taxon>
    </lineage>
</organism>
<evidence type="ECO:0008006" key="4">
    <source>
        <dbReference type="Google" id="ProtNLM"/>
    </source>
</evidence>
<dbReference type="RefSeq" id="WP_064089387.1">
    <property type="nucleotide sequence ID" value="NZ_LXSQ01000012.1"/>
</dbReference>
<name>A0A1B6VZF2_9NEIS</name>
<evidence type="ECO:0000313" key="2">
    <source>
        <dbReference type="EMBL" id="OAM43637.1"/>
    </source>
</evidence>
<dbReference type="OrthoDB" id="9833261at2"/>
<dbReference type="EMBL" id="LXSQ01000012">
    <property type="protein sequence ID" value="OAM43637.1"/>
    <property type="molecule type" value="Genomic_DNA"/>
</dbReference>